<protein>
    <submittedName>
        <fullName evidence="3">Multiple epidermal growth factor-like domains 10</fullName>
    </submittedName>
</protein>
<gene>
    <name evidence="3" type="ORF">ElyMa_003555300</name>
</gene>
<dbReference type="InterPro" id="IPR042635">
    <property type="entry name" value="MEGF10/SREC1/2-like"/>
</dbReference>
<dbReference type="EMBL" id="BMAT01007275">
    <property type="protein sequence ID" value="GFR61356.1"/>
    <property type="molecule type" value="Genomic_DNA"/>
</dbReference>
<evidence type="ECO:0000313" key="4">
    <source>
        <dbReference type="Proteomes" id="UP000762676"/>
    </source>
</evidence>
<sequence length="202" mass="21866">MCFVTLPGCLSGRWGADCRHQCGQCESKRCNNHTGDCEPPGCQPGWDGSRCDTECAPGSYGSNCSQKCGHCHGACSPLDGQCPAHCRPGWLGPMCLDKCSNHTYGQDCALVCGHCSDGEECDHVTGHCPGSCITGFDTPLCHIRTKGFSLSRPNLVAMLIGCMVIFSTTIVTVFICLLVRWRRDNQHGVVDKHPQPYKQTVV</sequence>
<accession>A0AAV4EM70</accession>
<dbReference type="AlphaFoldDB" id="A0AAV4EM70"/>
<proteinExistence type="predicted"/>
<keyword evidence="2" id="KW-1133">Transmembrane helix</keyword>
<dbReference type="GO" id="GO:0005044">
    <property type="term" value="F:scavenger receptor activity"/>
    <property type="evidence" value="ECO:0007669"/>
    <property type="project" value="InterPro"/>
</dbReference>
<comment type="caution">
    <text evidence="3">The sequence shown here is derived from an EMBL/GenBank/DDBJ whole genome shotgun (WGS) entry which is preliminary data.</text>
</comment>
<keyword evidence="2" id="KW-0472">Membrane</keyword>
<dbReference type="PANTHER" id="PTHR24043">
    <property type="entry name" value="SCAVENGER RECEPTOR CLASS F"/>
    <property type="match status" value="1"/>
</dbReference>
<keyword evidence="1" id="KW-0245">EGF-like domain</keyword>
<dbReference type="Proteomes" id="UP000762676">
    <property type="component" value="Unassembled WGS sequence"/>
</dbReference>
<name>A0AAV4EM70_9GAST</name>
<evidence type="ECO:0000256" key="2">
    <source>
        <dbReference type="SAM" id="Phobius"/>
    </source>
</evidence>
<evidence type="ECO:0000256" key="1">
    <source>
        <dbReference type="ARBA" id="ARBA00022536"/>
    </source>
</evidence>
<reference evidence="3 4" key="1">
    <citation type="journal article" date="2021" name="Elife">
        <title>Chloroplast acquisition without the gene transfer in kleptoplastic sea slugs, Plakobranchus ocellatus.</title>
        <authorList>
            <person name="Maeda T."/>
            <person name="Takahashi S."/>
            <person name="Yoshida T."/>
            <person name="Shimamura S."/>
            <person name="Takaki Y."/>
            <person name="Nagai Y."/>
            <person name="Toyoda A."/>
            <person name="Suzuki Y."/>
            <person name="Arimoto A."/>
            <person name="Ishii H."/>
            <person name="Satoh N."/>
            <person name="Nishiyama T."/>
            <person name="Hasebe M."/>
            <person name="Maruyama T."/>
            <person name="Minagawa J."/>
            <person name="Obokata J."/>
            <person name="Shigenobu S."/>
        </authorList>
    </citation>
    <scope>NUCLEOTIDE SEQUENCE [LARGE SCALE GENOMIC DNA]</scope>
</reference>
<evidence type="ECO:0000313" key="3">
    <source>
        <dbReference type="EMBL" id="GFR61356.1"/>
    </source>
</evidence>
<keyword evidence="4" id="KW-1185">Reference proteome</keyword>
<dbReference type="Gene3D" id="2.170.300.10">
    <property type="entry name" value="Tie2 ligand-binding domain superfamily"/>
    <property type="match status" value="1"/>
</dbReference>
<keyword evidence="2" id="KW-0812">Transmembrane</keyword>
<organism evidence="3 4">
    <name type="scientific">Elysia marginata</name>
    <dbReference type="NCBI Taxonomy" id="1093978"/>
    <lineage>
        <taxon>Eukaryota</taxon>
        <taxon>Metazoa</taxon>
        <taxon>Spiralia</taxon>
        <taxon>Lophotrochozoa</taxon>
        <taxon>Mollusca</taxon>
        <taxon>Gastropoda</taxon>
        <taxon>Heterobranchia</taxon>
        <taxon>Euthyneura</taxon>
        <taxon>Panpulmonata</taxon>
        <taxon>Sacoglossa</taxon>
        <taxon>Placobranchoidea</taxon>
        <taxon>Plakobranchidae</taxon>
        <taxon>Elysia</taxon>
    </lineage>
</organism>
<feature type="transmembrane region" description="Helical" evidence="2">
    <location>
        <begin position="155"/>
        <end position="179"/>
    </location>
</feature>